<feature type="compositionally biased region" description="Pro residues" evidence="1">
    <location>
        <begin position="18"/>
        <end position="35"/>
    </location>
</feature>
<feature type="compositionally biased region" description="Polar residues" evidence="1">
    <location>
        <begin position="75"/>
        <end position="87"/>
    </location>
</feature>
<name>A0A1I7TEQ6_9PELO</name>
<sequence>MRQQIIDQQRDQQRPHAPSDPLPPLPPPSNLPIPSSPNLKKPLINNNNPFIDPSIPSSSSTNSSPSHVTKISVGTIGTSADTPSSSYIPRPVVSGSSSFSHPPPLPAHQSSSKIPRMSSAAEPRKYTQPPQPALRMQFEEPRKYSQNGCAAPTSRIVPPMQHQRRIVTDF</sequence>
<evidence type="ECO:0000313" key="3">
    <source>
        <dbReference type="WBParaSite" id="Csp11.Scaffold594.g5213.t1"/>
    </source>
</evidence>
<dbReference type="AlphaFoldDB" id="A0A1I7TEQ6"/>
<protein>
    <submittedName>
        <fullName evidence="3">Uncharacterized protein</fullName>
    </submittedName>
</protein>
<dbReference type="WBParaSite" id="Csp11.Scaffold594.g5213.t1">
    <property type="protein sequence ID" value="Csp11.Scaffold594.g5213.t1"/>
    <property type="gene ID" value="Csp11.Scaffold594.g5213"/>
</dbReference>
<reference evidence="3" key="1">
    <citation type="submission" date="2016-11" db="UniProtKB">
        <authorList>
            <consortium name="WormBaseParasite"/>
        </authorList>
    </citation>
    <scope>IDENTIFICATION</scope>
</reference>
<evidence type="ECO:0000313" key="2">
    <source>
        <dbReference type="Proteomes" id="UP000095282"/>
    </source>
</evidence>
<dbReference type="eggNOG" id="KOG3530">
    <property type="taxonomic scope" value="Eukaryota"/>
</dbReference>
<feature type="region of interest" description="Disordered" evidence="1">
    <location>
        <begin position="1"/>
        <end position="131"/>
    </location>
</feature>
<evidence type="ECO:0000256" key="1">
    <source>
        <dbReference type="SAM" id="MobiDB-lite"/>
    </source>
</evidence>
<organism evidence="2 3">
    <name type="scientific">Caenorhabditis tropicalis</name>
    <dbReference type="NCBI Taxonomy" id="1561998"/>
    <lineage>
        <taxon>Eukaryota</taxon>
        <taxon>Metazoa</taxon>
        <taxon>Ecdysozoa</taxon>
        <taxon>Nematoda</taxon>
        <taxon>Chromadorea</taxon>
        <taxon>Rhabditida</taxon>
        <taxon>Rhabditina</taxon>
        <taxon>Rhabditomorpha</taxon>
        <taxon>Rhabditoidea</taxon>
        <taxon>Rhabditidae</taxon>
        <taxon>Peloderinae</taxon>
        <taxon>Caenorhabditis</taxon>
    </lineage>
</organism>
<accession>A0A1I7TEQ6</accession>
<feature type="compositionally biased region" description="Low complexity" evidence="1">
    <location>
        <begin position="36"/>
        <end position="66"/>
    </location>
</feature>
<dbReference type="Proteomes" id="UP000095282">
    <property type="component" value="Unplaced"/>
</dbReference>
<dbReference type="STRING" id="1561998.A0A1I7TEQ6"/>
<keyword evidence="2" id="KW-1185">Reference proteome</keyword>
<proteinExistence type="predicted"/>